<organism evidence="4 5">
    <name type="scientific">Nocardioides marmotae</name>
    <dbReference type="NCBI Taxonomy" id="2663857"/>
    <lineage>
        <taxon>Bacteria</taxon>
        <taxon>Bacillati</taxon>
        <taxon>Actinomycetota</taxon>
        <taxon>Actinomycetes</taxon>
        <taxon>Propionibacteriales</taxon>
        <taxon>Nocardioidaceae</taxon>
        <taxon>Nocardioides</taxon>
    </lineage>
</organism>
<dbReference type="InterPro" id="IPR001647">
    <property type="entry name" value="HTH_TetR"/>
</dbReference>
<protein>
    <submittedName>
        <fullName evidence="4">TetR family transcriptional regulator</fullName>
    </submittedName>
</protein>
<evidence type="ECO:0000313" key="5">
    <source>
        <dbReference type="Proteomes" id="UP000433406"/>
    </source>
</evidence>
<keyword evidence="2" id="KW-0238">DNA-binding</keyword>
<dbReference type="RefSeq" id="WP_154615295.1">
    <property type="nucleotide sequence ID" value="NZ_CP053660.1"/>
</dbReference>
<dbReference type="PRINTS" id="PR00455">
    <property type="entry name" value="HTHTETR"/>
</dbReference>
<evidence type="ECO:0000313" key="4">
    <source>
        <dbReference type="EMBL" id="MTB95850.1"/>
    </source>
</evidence>
<dbReference type="InterPro" id="IPR009057">
    <property type="entry name" value="Homeodomain-like_sf"/>
</dbReference>
<dbReference type="Gene3D" id="1.10.10.60">
    <property type="entry name" value="Homeodomain-like"/>
    <property type="match status" value="1"/>
</dbReference>
<dbReference type="PANTHER" id="PTHR30055">
    <property type="entry name" value="HTH-TYPE TRANSCRIPTIONAL REGULATOR RUTR"/>
    <property type="match status" value="1"/>
</dbReference>
<comment type="caution">
    <text evidence="4">The sequence shown here is derived from an EMBL/GenBank/DDBJ whole genome shotgun (WGS) entry which is preliminary data.</text>
</comment>
<evidence type="ECO:0000256" key="2">
    <source>
        <dbReference type="ARBA" id="ARBA00023125"/>
    </source>
</evidence>
<dbReference type="InterPro" id="IPR011075">
    <property type="entry name" value="TetR_C"/>
</dbReference>
<dbReference type="InterPro" id="IPR036271">
    <property type="entry name" value="Tet_transcr_reg_TetR-rel_C_sf"/>
</dbReference>
<dbReference type="EMBL" id="WLCI01000013">
    <property type="protein sequence ID" value="MTB95850.1"/>
    <property type="molecule type" value="Genomic_DNA"/>
</dbReference>
<dbReference type="Proteomes" id="UP000433406">
    <property type="component" value="Unassembled WGS sequence"/>
</dbReference>
<keyword evidence="1" id="KW-0805">Transcription regulation</keyword>
<name>A0A6I3JCM0_9ACTN</name>
<evidence type="ECO:0000256" key="1">
    <source>
        <dbReference type="ARBA" id="ARBA00023015"/>
    </source>
</evidence>
<dbReference type="PROSITE" id="PS50977">
    <property type="entry name" value="HTH_TETR_2"/>
    <property type="match status" value="1"/>
</dbReference>
<dbReference type="PANTHER" id="PTHR30055:SF148">
    <property type="entry name" value="TETR-FAMILY TRANSCRIPTIONAL REGULATOR"/>
    <property type="match status" value="1"/>
</dbReference>
<keyword evidence="3" id="KW-0804">Transcription</keyword>
<dbReference type="SUPFAM" id="SSF46689">
    <property type="entry name" value="Homeodomain-like"/>
    <property type="match status" value="1"/>
</dbReference>
<evidence type="ECO:0000256" key="3">
    <source>
        <dbReference type="ARBA" id="ARBA00023163"/>
    </source>
</evidence>
<dbReference type="GO" id="GO:0000976">
    <property type="term" value="F:transcription cis-regulatory region binding"/>
    <property type="evidence" value="ECO:0007669"/>
    <property type="project" value="TreeGrafter"/>
</dbReference>
<keyword evidence="5" id="KW-1185">Reference proteome</keyword>
<dbReference type="Pfam" id="PF16859">
    <property type="entry name" value="TetR_C_11"/>
    <property type="match status" value="1"/>
</dbReference>
<dbReference type="GO" id="GO:0003700">
    <property type="term" value="F:DNA-binding transcription factor activity"/>
    <property type="evidence" value="ECO:0007669"/>
    <property type="project" value="TreeGrafter"/>
</dbReference>
<dbReference type="SUPFAM" id="SSF48498">
    <property type="entry name" value="Tetracyclin repressor-like, C-terminal domain"/>
    <property type="match status" value="1"/>
</dbReference>
<reference evidence="4 5" key="1">
    <citation type="submission" date="2019-10" db="EMBL/GenBank/DDBJ databases">
        <title>Nocardioides novel species isolated from the excrement of Marmot.</title>
        <authorList>
            <person name="Zhang G."/>
        </authorList>
    </citation>
    <scope>NUCLEOTIDE SEQUENCE [LARGE SCALE GENOMIC DNA]</scope>
    <source>
        <strain evidence="5">zg-579</strain>
    </source>
</reference>
<dbReference type="AlphaFoldDB" id="A0A6I3JCM0"/>
<dbReference type="InterPro" id="IPR050109">
    <property type="entry name" value="HTH-type_TetR-like_transc_reg"/>
</dbReference>
<accession>A0A6I3JCM0</accession>
<sequence>MASPQPAPRRTRGRPRTPGAETRILEAALEEYGERGWAGFTMDAVARRAGVGKSTVYLRWRDKDALLLDAVGARAAGIEDVDTGSLRGDLEQLATNLFRHYLDPAGWATVRMAVDAAGAPSSLGSFTEKVARHHTDAILPILRRAVDRGEVPADLPATTLVLCLYGAVTMNRLLLPGEGRHLSDEELRAQVQAIVGFVLAGAGASGSAPGKRTAP</sequence>
<dbReference type="Gene3D" id="1.10.357.10">
    <property type="entry name" value="Tetracycline Repressor, domain 2"/>
    <property type="match status" value="1"/>
</dbReference>
<proteinExistence type="predicted"/>
<gene>
    <name evidence="4" type="ORF">GGQ22_12240</name>
</gene>
<dbReference type="Pfam" id="PF00440">
    <property type="entry name" value="TetR_N"/>
    <property type="match status" value="1"/>
</dbReference>